<evidence type="ECO:0000313" key="4">
    <source>
        <dbReference type="EMBL" id="KAF2443239.1"/>
    </source>
</evidence>
<dbReference type="GO" id="GO:0045944">
    <property type="term" value="P:positive regulation of transcription by RNA polymerase II"/>
    <property type="evidence" value="ECO:0007669"/>
    <property type="project" value="TreeGrafter"/>
</dbReference>
<reference evidence="4" key="1">
    <citation type="journal article" date="2020" name="Stud. Mycol.">
        <title>101 Dothideomycetes genomes: a test case for predicting lifestyles and emergence of pathogens.</title>
        <authorList>
            <person name="Haridas S."/>
            <person name="Albert R."/>
            <person name="Binder M."/>
            <person name="Bloem J."/>
            <person name="Labutti K."/>
            <person name="Salamov A."/>
            <person name="Andreopoulos B."/>
            <person name="Baker S."/>
            <person name="Barry K."/>
            <person name="Bills G."/>
            <person name="Bluhm B."/>
            <person name="Cannon C."/>
            <person name="Castanera R."/>
            <person name="Culley D."/>
            <person name="Daum C."/>
            <person name="Ezra D."/>
            <person name="Gonzalez J."/>
            <person name="Henrissat B."/>
            <person name="Kuo A."/>
            <person name="Liang C."/>
            <person name="Lipzen A."/>
            <person name="Lutzoni F."/>
            <person name="Magnuson J."/>
            <person name="Mondo S."/>
            <person name="Nolan M."/>
            <person name="Ohm R."/>
            <person name="Pangilinan J."/>
            <person name="Park H.-J."/>
            <person name="Ramirez L."/>
            <person name="Alfaro M."/>
            <person name="Sun H."/>
            <person name="Tritt A."/>
            <person name="Yoshinaga Y."/>
            <person name="Zwiers L.-H."/>
            <person name="Turgeon B."/>
            <person name="Goodwin S."/>
            <person name="Spatafora J."/>
            <person name="Crous P."/>
            <person name="Grigoriev I."/>
        </authorList>
    </citation>
    <scope>NUCLEOTIDE SEQUENCE</scope>
    <source>
        <strain evidence="4">CBS 690.94</strain>
    </source>
</reference>
<dbReference type="Pfam" id="PF00172">
    <property type="entry name" value="Zn_clus"/>
    <property type="match status" value="1"/>
</dbReference>
<dbReference type="Pfam" id="PF11951">
    <property type="entry name" value="Fungal_trans_2"/>
    <property type="match status" value="1"/>
</dbReference>
<dbReference type="GO" id="GO:0008270">
    <property type="term" value="F:zinc ion binding"/>
    <property type="evidence" value="ECO:0007669"/>
    <property type="project" value="InterPro"/>
</dbReference>
<dbReference type="InterPro" id="IPR001138">
    <property type="entry name" value="Zn2Cys6_DnaBD"/>
</dbReference>
<gene>
    <name evidence="4" type="ORF">P171DRAFT_496605</name>
</gene>
<accession>A0A9P4U9B0</accession>
<dbReference type="GO" id="GO:0000981">
    <property type="term" value="F:DNA-binding transcription factor activity, RNA polymerase II-specific"/>
    <property type="evidence" value="ECO:0007669"/>
    <property type="project" value="InterPro"/>
</dbReference>
<dbReference type="OrthoDB" id="3733606at2759"/>
<dbReference type="InterPro" id="IPR021858">
    <property type="entry name" value="Fun_TF"/>
</dbReference>
<protein>
    <recommendedName>
        <fullName evidence="3">Zn(2)-C6 fungal-type domain-containing protein</fullName>
    </recommendedName>
</protein>
<feature type="domain" description="Zn(2)-C6 fungal-type" evidence="3">
    <location>
        <begin position="31"/>
        <end position="59"/>
    </location>
</feature>
<evidence type="ECO:0000313" key="5">
    <source>
        <dbReference type="Proteomes" id="UP000799764"/>
    </source>
</evidence>
<dbReference type="CDD" id="cd00067">
    <property type="entry name" value="GAL4"/>
    <property type="match status" value="1"/>
</dbReference>
<organism evidence="4 5">
    <name type="scientific">Karstenula rhodostoma CBS 690.94</name>
    <dbReference type="NCBI Taxonomy" id="1392251"/>
    <lineage>
        <taxon>Eukaryota</taxon>
        <taxon>Fungi</taxon>
        <taxon>Dikarya</taxon>
        <taxon>Ascomycota</taxon>
        <taxon>Pezizomycotina</taxon>
        <taxon>Dothideomycetes</taxon>
        <taxon>Pleosporomycetidae</taxon>
        <taxon>Pleosporales</taxon>
        <taxon>Massarineae</taxon>
        <taxon>Didymosphaeriaceae</taxon>
        <taxon>Karstenula</taxon>
    </lineage>
</organism>
<dbReference type="GO" id="GO:0005634">
    <property type="term" value="C:nucleus"/>
    <property type="evidence" value="ECO:0007669"/>
    <property type="project" value="UniProtKB-SubCell"/>
</dbReference>
<evidence type="ECO:0000259" key="3">
    <source>
        <dbReference type="PROSITE" id="PS50048"/>
    </source>
</evidence>
<dbReference type="PROSITE" id="PS00463">
    <property type="entry name" value="ZN2_CY6_FUNGAL_1"/>
    <property type="match status" value="1"/>
</dbReference>
<dbReference type="SMART" id="SM00066">
    <property type="entry name" value="GAL4"/>
    <property type="match status" value="1"/>
</dbReference>
<dbReference type="GO" id="GO:0000976">
    <property type="term" value="F:transcription cis-regulatory region binding"/>
    <property type="evidence" value="ECO:0007669"/>
    <property type="project" value="TreeGrafter"/>
</dbReference>
<dbReference type="AlphaFoldDB" id="A0A9P4U9B0"/>
<dbReference type="SUPFAM" id="SSF57701">
    <property type="entry name" value="Zn2/Cys6 DNA-binding domain"/>
    <property type="match status" value="1"/>
</dbReference>
<dbReference type="Proteomes" id="UP000799764">
    <property type="component" value="Unassembled WGS sequence"/>
</dbReference>
<dbReference type="PROSITE" id="PS50048">
    <property type="entry name" value="ZN2_CY6_FUNGAL_2"/>
    <property type="match status" value="1"/>
</dbReference>
<keyword evidence="2" id="KW-0539">Nucleus</keyword>
<keyword evidence="5" id="KW-1185">Reference proteome</keyword>
<comment type="caution">
    <text evidence="4">The sequence shown here is derived from an EMBL/GenBank/DDBJ whole genome shotgun (WGS) entry which is preliminary data.</text>
</comment>
<dbReference type="InterPro" id="IPR036864">
    <property type="entry name" value="Zn2-C6_fun-type_DNA-bd_sf"/>
</dbReference>
<dbReference type="EMBL" id="MU001503">
    <property type="protein sequence ID" value="KAF2443239.1"/>
    <property type="molecule type" value="Genomic_DNA"/>
</dbReference>
<dbReference type="Gene3D" id="4.10.240.10">
    <property type="entry name" value="Zn(2)-C6 fungal-type DNA-binding domain"/>
    <property type="match status" value="1"/>
</dbReference>
<comment type="subcellular location">
    <subcellularLocation>
        <location evidence="1">Nucleus</location>
    </subcellularLocation>
</comment>
<evidence type="ECO:0000256" key="1">
    <source>
        <dbReference type="ARBA" id="ARBA00004123"/>
    </source>
</evidence>
<name>A0A9P4U9B0_9PLEO</name>
<dbReference type="PANTHER" id="PTHR37534:SF26">
    <property type="entry name" value="TRANSCRIPTION FACTOR, PUTATIVE-RELATED"/>
    <property type="match status" value="1"/>
</dbReference>
<dbReference type="PANTHER" id="PTHR37534">
    <property type="entry name" value="TRANSCRIPTIONAL ACTIVATOR PROTEIN UGA3"/>
    <property type="match status" value="1"/>
</dbReference>
<proteinExistence type="predicted"/>
<evidence type="ECO:0000256" key="2">
    <source>
        <dbReference type="ARBA" id="ARBA00023242"/>
    </source>
</evidence>
<sequence length="685" mass="77327">MCKSVRRESTTISYSWSNTDSLCVLARSIHGCWTCRLRKKKCDESRPLCFKCSLLQIDCHGYGPRPYWMDRGALQREQALKLKHLISQIKFNMRQQKESGTVEHVEARLNDLITGHRTLTRRLISEPAKKTPSKSALAFINDHTSVGTGVDLSTSTRSIHSEPSDYVTFTSEPCFKRTLGATMCGCSQCSSGTSPNSSNSDFFLEQEEITREYVDLLMQSGQSKFSKETMVSLHEPVLISNHYNTENEQSNGRNARCASPQNSFPGFECQMTQPVGRPNLNPAADTDDDLLMHYFDRVFYLCCPFYPSTSSHGRGWLFSILMRKSSVYHAALALSEYHQATSSQQTSFQLMQGRGKHYNLALQELQACIGNLCSGYENLCLEHNIEVLAAILHLLFYEMMNGGKRNWQMHLRASNAFIPALVQAQMASSQAGLQYANGLQDTMSSKTVPRPAISFILGFLVYIDIISCISTRSRPILTLDHKLILTTGGIELPILIGCDNWAMVFMFEILCLDKWQEEENKARKMSLMELTNRGREIEGRLKARLADYRDGLSSYSRMRGDVDNIRVTRVLALSAMTYLHVVISGAYPEIPEIRDSVSKTIDALKSLPDPKLLRHVTWSLCISGCLAVDGQQQNFRDLASSPHISQSSLEAFKIVEECWHLRETSRCDCDWARVMKQMGEHILLG</sequence>